<protein>
    <submittedName>
        <fullName evidence="1">DNA polymerase-4</fullName>
        <ecNumber evidence="1">2.7.7.7</ecNumber>
    </submittedName>
</protein>
<proteinExistence type="predicted"/>
<keyword evidence="1" id="KW-0548">Nucleotidyltransferase</keyword>
<keyword evidence="2" id="KW-1185">Reference proteome</keyword>
<sequence length="544" mass="56833">MLSPAGATRSRPVRPLGTTAPYRRPVDDEGADYRGRVPPPTPAIPPPSAAGAVGHRAHASILHLDLDAFFAAVEQRDKPSLRGKPVVVGGTSGRGVVATASYEARAFGVRSAMSTREARARCPHAAYLRGRFDAYREASGVVMGILRSVSPMVEPLSLDEAFVDLAAADDPLLPDLEPATVRTFAEALRARVHEATGGLTASVGIGTSKLVAKIASDLDKPDGLVLVPPGGEQELLRPMAVTVIPGVGPATAERLRRAGVRTVADLESLSVDELVRQVGTAHGRSLHELARAHDLRPVVAEREAKSVSVESTYEHDITDPAVMADVLTRQATGVATRLAAAGLSGRTVTIKVRFSDFTTLNRSATLPAPVDAAGPIARVARTLLGDLVGAAERDVRSGVRLLGVGVSGLADWVQDDLFSVLEAEAAVATGTDPGEDASTDEPTTADVPPGAPAPEPPREWAAGADVEHDEHGRGWVWGAGRGVVTVRFETATTPPGPVRSFRTDDPALRPWVRPAPVADPLDPLEGADVVLPVEEPGEPSGGMA</sequence>
<gene>
    <name evidence="1" type="ORF">QE364_003491</name>
</gene>
<organism evidence="1 2">
    <name type="scientific">Nocardioides zeae</name>
    <dbReference type="NCBI Taxonomy" id="1457234"/>
    <lineage>
        <taxon>Bacteria</taxon>
        <taxon>Bacillati</taxon>
        <taxon>Actinomycetota</taxon>
        <taxon>Actinomycetes</taxon>
        <taxon>Propionibacteriales</taxon>
        <taxon>Nocardioidaceae</taxon>
        <taxon>Nocardioides</taxon>
    </lineage>
</organism>
<dbReference type="EMBL" id="JAVIZJ010000011">
    <property type="protein sequence ID" value="MDR6211763.1"/>
    <property type="molecule type" value="Genomic_DNA"/>
</dbReference>
<dbReference type="EC" id="2.7.7.7" evidence="1"/>
<evidence type="ECO:0000313" key="1">
    <source>
        <dbReference type="EMBL" id="MDR6211763.1"/>
    </source>
</evidence>
<reference evidence="1" key="1">
    <citation type="submission" date="2023-08" db="EMBL/GenBank/DDBJ databases">
        <title>Functional and genomic diversity of the sorghum phyllosphere microbiome.</title>
        <authorList>
            <person name="Shade A."/>
        </authorList>
    </citation>
    <scope>NUCLEOTIDE SEQUENCE</scope>
    <source>
        <strain evidence="1">SORGH_AS_0885</strain>
    </source>
</reference>
<evidence type="ECO:0000313" key="2">
    <source>
        <dbReference type="Proteomes" id="UP001261666"/>
    </source>
</evidence>
<accession>A0ACC6IM97</accession>
<comment type="caution">
    <text evidence="1">The sequence shown here is derived from an EMBL/GenBank/DDBJ whole genome shotgun (WGS) entry which is preliminary data.</text>
</comment>
<keyword evidence="1" id="KW-0808">Transferase</keyword>
<name>A0ACC6IM97_9ACTN</name>
<dbReference type="Proteomes" id="UP001261666">
    <property type="component" value="Unassembled WGS sequence"/>
</dbReference>